<dbReference type="RefSeq" id="WP_005805145.1">
    <property type="nucleotide sequence ID" value="NZ_AP022660.1"/>
</dbReference>
<dbReference type="Proteomes" id="UP000440614">
    <property type="component" value="Unassembled WGS sequence"/>
</dbReference>
<dbReference type="KEGG" id="btho:Btheta7330_01354"/>
<dbReference type="EMBL" id="AP022660">
    <property type="protein sequence ID" value="BCA48298.1"/>
    <property type="molecule type" value="Genomic_DNA"/>
</dbReference>
<dbReference type="KEGG" id="btho:Btheta7330_00745"/>
<sequence length="123" mass="13869">MQKMSKEEFIEILSRQQRSGLTIKDFCINEAYTESSFYYWKGKFGLSRRYHMDRHSSSLEEFAPVSLTSSPASHSACDSGAIQTGEIRIEFPGGIIAHFSGMAESQAAMQLLTQLCNRHVLPE</sequence>
<dbReference type="EMBL" id="CZAP01000041">
    <property type="protein sequence ID" value="CUQ28439.1"/>
    <property type="molecule type" value="Genomic_DNA"/>
</dbReference>
<evidence type="ECO:0000313" key="10">
    <source>
        <dbReference type="Proteomes" id="UP000500882"/>
    </source>
</evidence>
<dbReference type="Proteomes" id="UP000436858">
    <property type="component" value="Unassembled WGS sequence"/>
</dbReference>
<evidence type="ECO:0000313" key="1">
    <source>
        <dbReference type="EMBL" id="BCA48298.1"/>
    </source>
</evidence>
<reference evidence="1 10" key="4">
    <citation type="submission" date="2020-02" db="EMBL/GenBank/DDBJ databases">
        <title>Whole-genome sequencing and comparative analysis of the genomes of Bacteroides thetaiotaomicron and Escherichia coli isolated from a healthy resident in Vietnam.</title>
        <authorList>
            <person name="Mohsin M."/>
            <person name="Tanaka K."/>
            <person name="Kawahara R."/>
            <person name="Kondo S."/>
            <person name="Noguchi H."/>
            <person name="Motooka D."/>
            <person name="Nakamura S."/>
            <person name="Khong D.T."/>
            <person name="Nguyen T.N."/>
            <person name="Tran H.T."/>
            <person name="Yamamoto Y."/>
        </authorList>
    </citation>
    <scope>NUCLEOTIDE SEQUENCE [LARGE SCALE GENOMIC DNA]</scope>
    <source>
        <strain evidence="1 10">F9-2</strain>
    </source>
</reference>
<gene>
    <name evidence="1" type="ORF">BatF92_02400</name>
    <name evidence="5" type="ORF">DW011_26415</name>
    <name evidence="2" type="ORF">ERS852511_05069</name>
    <name evidence="4" type="ORF">GAN91_25540</name>
    <name evidence="3" type="ORF">GAO51_30225</name>
</gene>
<dbReference type="NCBIfam" id="NF047593">
    <property type="entry name" value="IS66_ISAeme5_TnpA"/>
    <property type="match status" value="1"/>
</dbReference>
<dbReference type="InterPro" id="IPR052546">
    <property type="entry name" value="Transposase_8_domain"/>
</dbReference>
<organism evidence="5 7">
    <name type="scientific">Bacteroides thetaiotaomicron</name>
    <dbReference type="NCBI Taxonomy" id="818"/>
    <lineage>
        <taxon>Bacteria</taxon>
        <taxon>Pseudomonadati</taxon>
        <taxon>Bacteroidota</taxon>
        <taxon>Bacteroidia</taxon>
        <taxon>Bacteroidales</taxon>
        <taxon>Bacteroidaceae</taxon>
        <taxon>Bacteroides</taxon>
    </lineage>
</organism>
<evidence type="ECO:0000313" key="4">
    <source>
        <dbReference type="EMBL" id="KAB4471477.1"/>
    </source>
</evidence>
<dbReference type="KEGG" id="btho:Btheta7330_03826"/>
<evidence type="ECO:0000313" key="7">
    <source>
        <dbReference type="Proteomes" id="UP000283616"/>
    </source>
</evidence>
<dbReference type="OMA" id="SCFHYWK"/>
<dbReference type="EMBL" id="QROV01000077">
    <property type="protein sequence ID" value="RHL51562.1"/>
    <property type="molecule type" value="Genomic_DNA"/>
</dbReference>
<name>A0A0N7I9S7_BACT4</name>
<dbReference type="PANTHER" id="PTHR33609">
    <property type="entry name" value="LOW CALCIUM RESPONSE LOCUS PROTEIN S"/>
    <property type="match status" value="1"/>
</dbReference>
<dbReference type="EMBL" id="WCSY01000081">
    <property type="protein sequence ID" value="KAB4302678.1"/>
    <property type="molecule type" value="Genomic_DNA"/>
</dbReference>
<dbReference type="PANTHER" id="PTHR33609:SF1">
    <property type="entry name" value="TRANSPOSASE"/>
    <property type="match status" value="1"/>
</dbReference>
<reference evidence="8 9" key="3">
    <citation type="journal article" date="2019" name="Nat. Med.">
        <title>A library of human gut bacterial isolates paired with longitudinal multiomics data enables mechanistic microbiome research.</title>
        <authorList>
            <person name="Poyet M."/>
            <person name="Groussin M."/>
            <person name="Gibbons S.M."/>
            <person name="Avila-Pacheco J."/>
            <person name="Jiang X."/>
            <person name="Kearney S.M."/>
            <person name="Perrotta A.R."/>
            <person name="Berdy B."/>
            <person name="Zhao S."/>
            <person name="Lieberman T.D."/>
            <person name="Swanson P.K."/>
            <person name="Smith M."/>
            <person name="Roesemann S."/>
            <person name="Alexander J.E."/>
            <person name="Rich S.A."/>
            <person name="Livny J."/>
            <person name="Vlamakis H."/>
            <person name="Clish C."/>
            <person name="Bullock K."/>
            <person name="Deik A."/>
            <person name="Scott J."/>
            <person name="Pierce K.A."/>
            <person name="Xavier R.J."/>
            <person name="Alm E.J."/>
        </authorList>
    </citation>
    <scope>NUCLEOTIDE SEQUENCE [LARGE SCALE GENOMIC DNA]</scope>
    <source>
        <strain evidence="4 8">BIOML-A162</strain>
        <strain evidence="3 9">BIOML-A188</strain>
    </source>
</reference>
<dbReference type="KEGG" id="btho:Btheta7330_02463"/>
<proteinExistence type="predicted"/>
<evidence type="ECO:0000313" key="3">
    <source>
        <dbReference type="EMBL" id="KAB4302678.1"/>
    </source>
</evidence>
<reference evidence="2 6" key="1">
    <citation type="submission" date="2015-09" db="EMBL/GenBank/DDBJ databases">
        <authorList>
            <consortium name="Pathogen Informatics"/>
        </authorList>
    </citation>
    <scope>NUCLEOTIDE SEQUENCE [LARGE SCALE GENOMIC DNA]</scope>
    <source>
        <strain evidence="2 6">2789STDY5834899</strain>
    </source>
</reference>
<dbReference type="KEGG" id="btho:Btheta7330_04863"/>
<dbReference type="EMBL" id="WCRY01000043">
    <property type="protein sequence ID" value="KAB4471477.1"/>
    <property type="molecule type" value="Genomic_DNA"/>
</dbReference>
<dbReference type="KEGG" id="btho:Btheta7330_02468"/>
<evidence type="ECO:0000313" key="9">
    <source>
        <dbReference type="Proteomes" id="UP000440614"/>
    </source>
</evidence>
<dbReference type="Proteomes" id="UP000095576">
    <property type="component" value="Unassembled WGS sequence"/>
</dbReference>
<dbReference type="Proteomes" id="UP000283616">
    <property type="component" value="Unassembled WGS sequence"/>
</dbReference>
<evidence type="ECO:0000313" key="5">
    <source>
        <dbReference type="EMBL" id="RHL51562.1"/>
    </source>
</evidence>
<protein>
    <submittedName>
        <fullName evidence="1">Transposase</fullName>
    </submittedName>
</protein>
<reference evidence="5 7" key="2">
    <citation type="submission" date="2018-08" db="EMBL/GenBank/DDBJ databases">
        <title>A genome reference for cultivated species of the human gut microbiota.</title>
        <authorList>
            <person name="Zou Y."/>
            <person name="Xue W."/>
            <person name="Luo G."/>
        </authorList>
    </citation>
    <scope>NUCLEOTIDE SEQUENCE [LARGE SCALE GENOMIC DNA]</scope>
    <source>
        <strain evidence="5 7">AF37-12</strain>
    </source>
</reference>
<dbReference type="AlphaFoldDB" id="A0A0N7I9S7"/>
<dbReference type="GeneID" id="69589673"/>
<dbReference type="Proteomes" id="UP000500882">
    <property type="component" value="Chromosome"/>
</dbReference>
<dbReference type="PATRIC" id="fig|818.23.peg.1385"/>
<accession>A0A0N7I9S7</accession>
<evidence type="ECO:0000313" key="2">
    <source>
        <dbReference type="EMBL" id="CUQ28439.1"/>
    </source>
</evidence>
<dbReference type="KEGG" id="btho:Btheta7330_02129"/>
<evidence type="ECO:0000313" key="8">
    <source>
        <dbReference type="Proteomes" id="UP000436858"/>
    </source>
</evidence>
<dbReference type="KEGG" id="btho:Btheta7330_01370"/>
<evidence type="ECO:0000313" key="6">
    <source>
        <dbReference type="Proteomes" id="UP000095576"/>
    </source>
</evidence>
<accession>C6IV06</accession>